<dbReference type="InterPro" id="IPR031353">
    <property type="entry name" value="NACHT_sigma"/>
</dbReference>
<dbReference type="EMBL" id="KQ030633">
    <property type="protein sequence ID" value="KJZ70322.1"/>
    <property type="molecule type" value="Genomic_DNA"/>
</dbReference>
<reference evidence="4 5" key="1">
    <citation type="journal article" date="2014" name="Genome Biol. Evol.">
        <title>Comparative genomics and transcriptomics analyses reveal divergent lifestyle features of nematode endoparasitic fungus Hirsutella minnesotensis.</title>
        <authorList>
            <person name="Lai Y."/>
            <person name="Liu K."/>
            <person name="Zhang X."/>
            <person name="Zhang X."/>
            <person name="Li K."/>
            <person name="Wang N."/>
            <person name="Shu C."/>
            <person name="Wu Y."/>
            <person name="Wang C."/>
            <person name="Bushley K.E."/>
            <person name="Xiang M."/>
            <person name="Liu X."/>
        </authorList>
    </citation>
    <scope>NUCLEOTIDE SEQUENCE [LARGE SCALE GENOMIC DNA]</scope>
    <source>
        <strain evidence="4 5">3608</strain>
    </source>
</reference>
<dbReference type="AlphaFoldDB" id="A0A0F7ZX93"/>
<proteinExistence type="predicted"/>
<name>A0A0F7ZX93_9HYPO</name>
<accession>A0A0F7ZX93</accession>
<evidence type="ECO:0000259" key="3">
    <source>
        <dbReference type="Pfam" id="PF17107"/>
    </source>
</evidence>
<dbReference type="Proteomes" id="UP000054481">
    <property type="component" value="Unassembled WGS sequence"/>
</dbReference>
<dbReference type="OrthoDB" id="674604at2759"/>
<keyword evidence="1" id="KW-0732">Signal</keyword>
<sequence>MAGANLTSLILSTITILNATTKNYNIVNNDNSLPEAFHEAGRGLLLVEEALQTAKTQLDGRDPGDPQSTSSSLDACYTRAKLSESLFKVVSQAETPRFERYKMVVRQEGKGNKVEALVKGMLTNVCDLAKDVAIEAAIKGQLKGLRGAIGKLSTMEPSVPDEGLGHSYTNYGGTQNNNTGSGKQLVDAQFHAPVTFN</sequence>
<protein>
    <recommendedName>
        <fullName evidence="6">NACHT-NTPase and P-loop NTPases N-terminal domain-containing protein</fullName>
    </recommendedName>
</protein>
<keyword evidence="5" id="KW-1185">Reference proteome</keyword>
<feature type="domain" description="NACHT-NTPase and P-loop NTPases N-terminal" evidence="3">
    <location>
        <begin position="10"/>
        <end position="128"/>
    </location>
</feature>
<dbReference type="Pfam" id="PF17107">
    <property type="entry name" value="SesA"/>
    <property type="match status" value="1"/>
</dbReference>
<feature type="chain" id="PRO_5002526209" description="NACHT-NTPase and P-loop NTPases N-terminal domain-containing protein" evidence="1">
    <location>
        <begin position="20"/>
        <end position="197"/>
    </location>
</feature>
<evidence type="ECO:0000313" key="4">
    <source>
        <dbReference type="EMBL" id="KJZ70322.1"/>
    </source>
</evidence>
<feature type="signal peptide" evidence="1">
    <location>
        <begin position="1"/>
        <end position="19"/>
    </location>
</feature>
<evidence type="ECO:0000259" key="2">
    <source>
        <dbReference type="Pfam" id="PF17106"/>
    </source>
</evidence>
<feature type="domain" description="NACHT-NTPase sigma" evidence="2">
    <location>
        <begin position="161"/>
        <end position="197"/>
    </location>
</feature>
<evidence type="ECO:0008006" key="6">
    <source>
        <dbReference type="Google" id="ProtNLM"/>
    </source>
</evidence>
<evidence type="ECO:0000313" key="5">
    <source>
        <dbReference type="Proteomes" id="UP000054481"/>
    </source>
</evidence>
<organism evidence="4 5">
    <name type="scientific">Hirsutella minnesotensis 3608</name>
    <dbReference type="NCBI Taxonomy" id="1043627"/>
    <lineage>
        <taxon>Eukaryota</taxon>
        <taxon>Fungi</taxon>
        <taxon>Dikarya</taxon>
        <taxon>Ascomycota</taxon>
        <taxon>Pezizomycotina</taxon>
        <taxon>Sordariomycetes</taxon>
        <taxon>Hypocreomycetidae</taxon>
        <taxon>Hypocreales</taxon>
        <taxon>Ophiocordycipitaceae</taxon>
        <taxon>Hirsutella</taxon>
    </lineage>
</organism>
<dbReference type="InterPro" id="IPR031352">
    <property type="entry name" value="SesA"/>
</dbReference>
<evidence type="ECO:0000256" key="1">
    <source>
        <dbReference type="SAM" id="SignalP"/>
    </source>
</evidence>
<dbReference type="Pfam" id="PF17106">
    <property type="entry name" value="NACHT_sigma"/>
    <property type="match status" value="1"/>
</dbReference>
<gene>
    <name evidence="4" type="ORF">HIM_10290</name>
</gene>